<feature type="domain" description="DUF112" evidence="2">
    <location>
        <begin position="21"/>
        <end position="439"/>
    </location>
</feature>
<feature type="transmembrane region" description="Helical" evidence="1">
    <location>
        <begin position="20"/>
        <end position="41"/>
    </location>
</feature>
<keyword evidence="1 3" id="KW-0812">Transmembrane</keyword>
<feature type="transmembrane region" description="Helical" evidence="1">
    <location>
        <begin position="109"/>
        <end position="136"/>
    </location>
</feature>
<gene>
    <name evidence="3" type="ORF">P73_2010</name>
</gene>
<dbReference type="InterPro" id="IPR002823">
    <property type="entry name" value="DUF112_TM"/>
</dbReference>
<dbReference type="Proteomes" id="UP000031521">
    <property type="component" value="Chromosome"/>
</dbReference>
<reference evidence="3 4" key="1">
    <citation type="journal article" date="2014" name="Int. J. Syst. Evol. Microbiol.">
        <title>Celeribacter indicus sp. nov., a polycyclic aromatic hydrocarbon-degrading bacterium from deep-sea sediment and reclassification of Huaishuia halophila as Celeribacter halophilus comb. nov.</title>
        <authorList>
            <person name="Lai Q."/>
            <person name="Cao J."/>
            <person name="Yuan J."/>
            <person name="Li F."/>
            <person name="Shao Z."/>
        </authorList>
    </citation>
    <scope>NUCLEOTIDE SEQUENCE [LARGE SCALE GENOMIC DNA]</scope>
    <source>
        <strain evidence="3">P73</strain>
    </source>
</reference>
<accession>A0A0B5E017</accession>
<evidence type="ECO:0000259" key="2">
    <source>
        <dbReference type="Pfam" id="PF01970"/>
    </source>
</evidence>
<dbReference type="PANTHER" id="PTHR35342:SF5">
    <property type="entry name" value="TRICARBOXYLIC TRANSPORT PROTEIN"/>
    <property type="match status" value="1"/>
</dbReference>
<protein>
    <submittedName>
        <fullName evidence="3">Transmembrane protein</fullName>
    </submittedName>
</protein>
<feature type="transmembrane region" description="Helical" evidence="1">
    <location>
        <begin position="171"/>
        <end position="189"/>
    </location>
</feature>
<evidence type="ECO:0000313" key="3">
    <source>
        <dbReference type="EMBL" id="AJE46725.1"/>
    </source>
</evidence>
<dbReference type="OrthoDB" id="9791872at2"/>
<dbReference type="AlphaFoldDB" id="A0A0B5E017"/>
<dbReference type="PANTHER" id="PTHR35342">
    <property type="entry name" value="TRICARBOXYLIC TRANSPORT PROTEIN"/>
    <property type="match status" value="1"/>
</dbReference>
<dbReference type="EMBL" id="CP004393">
    <property type="protein sequence ID" value="AJE46725.1"/>
    <property type="molecule type" value="Genomic_DNA"/>
</dbReference>
<feature type="transmembrane region" description="Helical" evidence="1">
    <location>
        <begin position="470"/>
        <end position="490"/>
    </location>
</feature>
<dbReference type="STRING" id="1208324.P73_2010"/>
<feature type="transmembrane region" description="Helical" evidence="1">
    <location>
        <begin position="354"/>
        <end position="381"/>
    </location>
</feature>
<name>A0A0B5E017_9RHOB</name>
<dbReference type="KEGG" id="cid:P73_2010"/>
<proteinExistence type="predicted"/>
<feature type="transmembrane region" description="Helical" evidence="1">
    <location>
        <begin position="322"/>
        <end position="342"/>
    </location>
</feature>
<feature type="transmembrane region" description="Helical" evidence="1">
    <location>
        <begin position="387"/>
        <end position="407"/>
    </location>
</feature>
<keyword evidence="1" id="KW-1133">Transmembrane helix</keyword>
<feature type="transmembrane region" description="Helical" evidence="1">
    <location>
        <begin position="414"/>
        <end position="443"/>
    </location>
</feature>
<evidence type="ECO:0000313" key="4">
    <source>
        <dbReference type="Proteomes" id="UP000031521"/>
    </source>
</evidence>
<feature type="transmembrane region" description="Helical" evidence="1">
    <location>
        <begin position="201"/>
        <end position="224"/>
    </location>
</feature>
<keyword evidence="4" id="KW-1185">Reference proteome</keyword>
<keyword evidence="1" id="KW-0472">Membrane</keyword>
<evidence type="ECO:0000256" key="1">
    <source>
        <dbReference type="SAM" id="Phobius"/>
    </source>
</evidence>
<organism evidence="3 4">
    <name type="scientific">Celeribacter indicus</name>
    <dbReference type="NCBI Taxonomy" id="1208324"/>
    <lineage>
        <taxon>Bacteria</taxon>
        <taxon>Pseudomonadati</taxon>
        <taxon>Pseudomonadota</taxon>
        <taxon>Alphaproteobacteria</taxon>
        <taxon>Rhodobacterales</taxon>
        <taxon>Roseobacteraceae</taxon>
        <taxon>Celeribacter</taxon>
    </lineage>
</organism>
<dbReference type="Pfam" id="PF01970">
    <property type="entry name" value="TctA"/>
    <property type="match status" value="1"/>
</dbReference>
<dbReference type="HOGENOM" id="CLU_022936_2_0_5"/>
<dbReference type="RefSeq" id="WP_043869476.1">
    <property type="nucleotide sequence ID" value="NZ_CP004393.1"/>
</dbReference>
<sequence>MPELLQNLGLGLSTALEPINLLYCFGGVLLGTFIGIIPGIGPLTALSLLLPLTFYLDSTTAIIMMAGIYYGSAYGGSTASILLNLPGTASNAVACLDGHPMAKQGRAGVALFMSTIASFFGGCVSILVMVAFSSVIARLALQFGSPEYFGLMVLGLVSASTIGQGAPVKGIATVMLGILLGLVGMDLYSGAQRYTFGSVELLEGLSMVALAMGLFGVSELLSSIGTKSRDAKLKVTLRSMIPTREDVRRSWMPMVRGSGIGALLGVLPGAGPTVASFMSYAVEKKVAAEPERFGNGAIEGLVGPETTNNAAEQSAFIPTLTLGIPGSATMALILGVLMINGIQPGPAMMSTHPGMFWGLVMSFWIGNVLLLILNIPLIGIWVRVLSIPYHILYPAIIMFICMGAYSVHYSIFEVFTVLGFGILGYVLRLLHFSSAPLILGFILGPLLEDHFRRSLILSRGDLSVFVERPISLGFLLITLAILLVTAVLTYRNARRRRALAELT</sequence>